<reference evidence="2" key="1">
    <citation type="journal article" date="2014" name="Science">
        <title>Ancient hybridizations among the ancestral genomes of bread wheat.</title>
        <authorList>
            <consortium name="International Wheat Genome Sequencing Consortium,"/>
            <person name="Marcussen T."/>
            <person name="Sandve S.R."/>
            <person name="Heier L."/>
            <person name="Spannagl M."/>
            <person name="Pfeifer M."/>
            <person name="Jakobsen K.S."/>
            <person name="Wulff B.B."/>
            <person name="Steuernagel B."/>
            <person name="Mayer K.F."/>
            <person name="Olsen O.A."/>
        </authorList>
    </citation>
    <scope>NUCLEOTIDE SEQUENCE [LARGE SCALE GENOMIC DNA]</scope>
    <source>
        <strain evidence="2">cv. AL8/78</strain>
    </source>
</reference>
<dbReference type="Proteomes" id="UP000015105">
    <property type="component" value="Chromosome 5D"/>
</dbReference>
<dbReference type="Gramene" id="AET5Gv20023900.1">
    <property type="protein sequence ID" value="AET5Gv20023900.1"/>
    <property type="gene ID" value="AET5Gv20023900"/>
</dbReference>
<reference evidence="1" key="4">
    <citation type="submission" date="2019-03" db="UniProtKB">
        <authorList>
            <consortium name="EnsemblPlants"/>
        </authorList>
    </citation>
    <scope>IDENTIFICATION</scope>
</reference>
<organism evidence="1 2">
    <name type="scientific">Aegilops tauschii subsp. strangulata</name>
    <name type="common">Goatgrass</name>
    <dbReference type="NCBI Taxonomy" id="200361"/>
    <lineage>
        <taxon>Eukaryota</taxon>
        <taxon>Viridiplantae</taxon>
        <taxon>Streptophyta</taxon>
        <taxon>Embryophyta</taxon>
        <taxon>Tracheophyta</taxon>
        <taxon>Spermatophyta</taxon>
        <taxon>Magnoliopsida</taxon>
        <taxon>Liliopsida</taxon>
        <taxon>Poales</taxon>
        <taxon>Poaceae</taxon>
        <taxon>BOP clade</taxon>
        <taxon>Pooideae</taxon>
        <taxon>Triticodae</taxon>
        <taxon>Triticeae</taxon>
        <taxon>Triticinae</taxon>
        <taxon>Aegilops</taxon>
    </lineage>
</organism>
<keyword evidence="2" id="KW-1185">Reference proteome</keyword>
<sequence>LAAGLARDLLTSWMIWKHRNDCIFDRVQPSVHALVSRIKAEARLWATAGAAGLRVVLPTSWDVH</sequence>
<protein>
    <submittedName>
        <fullName evidence="1">Uncharacterized protein</fullName>
    </submittedName>
</protein>
<evidence type="ECO:0000313" key="1">
    <source>
        <dbReference type="EnsemblPlants" id="AET5Gv20023900.1"/>
    </source>
</evidence>
<dbReference type="EnsemblPlants" id="AET5Gv20023900.1">
    <property type="protein sequence ID" value="AET5Gv20023900.1"/>
    <property type="gene ID" value="AET5Gv20023900"/>
</dbReference>
<accession>A0A453JG30</accession>
<reference evidence="2" key="2">
    <citation type="journal article" date="2017" name="Nat. Plants">
        <title>The Aegilops tauschii genome reveals multiple impacts of transposons.</title>
        <authorList>
            <person name="Zhao G."/>
            <person name="Zou C."/>
            <person name="Li K."/>
            <person name="Wang K."/>
            <person name="Li T."/>
            <person name="Gao L."/>
            <person name="Zhang X."/>
            <person name="Wang H."/>
            <person name="Yang Z."/>
            <person name="Liu X."/>
            <person name="Jiang W."/>
            <person name="Mao L."/>
            <person name="Kong X."/>
            <person name="Jiao Y."/>
            <person name="Jia J."/>
        </authorList>
    </citation>
    <scope>NUCLEOTIDE SEQUENCE [LARGE SCALE GENOMIC DNA]</scope>
    <source>
        <strain evidence="2">cv. AL8/78</strain>
    </source>
</reference>
<reference evidence="1" key="5">
    <citation type="journal article" date="2021" name="G3 (Bethesda)">
        <title>Aegilops tauschii genome assembly Aet v5.0 features greater sequence contiguity and improved annotation.</title>
        <authorList>
            <person name="Wang L."/>
            <person name="Zhu T."/>
            <person name="Rodriguez J.C."/>
            <person name="Deal K.R."/>
            <person name="Dubcovsky J."/>
            <person name="McGuire P.E."/>
            <person name="Lux T."/>
            <person name="Spannagl M."/>
            <person name="Mayer K.F.X."/>
            <person name="Baldrich P."/>
            <person name="Meyers B.C."/>
            <person name="Huo N."/>
            <person name="Gu Y.Q."/>
            <person name="Zhou H."/>
            <person name="Devos K.M."/>
            <person name="Bennetzen J.L."/>
            <person name="Unver T."/>
            <person name="Budak H."/>
            <person name="Gulick P.J."/>
            <person name="Galiba G."/>
            <person name="Kalapos B."/>
            <person name="Nelson D.R."/>
            <person name="Li P."/>
            <person name="You F.M."/>
            <person name="Luo M.C."/>
            <person name="Dvorak J."/>
        </authorList>
    </citation>
    <scope>NUCLEOTIDE SEQUENCE [LARGE SCALE GENOMIC DNA]</scope>
    <source>
        <strain evidence="1">cv. AL8/78</strain>
    </source>
</reference>
<dbReference type="AlphaFoldDB" id="A0A453JG30"/>
<name>A0A453JG30_AEGTS</name>
<reference evidence="1" key="3">
    <citation type="journal article" date="2017" name="Nature">
        <title>Genome sequence of the progenitor of the wheat D genome Aegilops tauschii.</title>
        <authorList>
            <person name="Luo M.C."/>
            <person name="Gu Y.Q."/>
            <person name="Puiu D."/>
            <person name="Wang H."/>
            <person name="Twardziok S.O."/>
            <person name="Deal K.R."/>
            <person name="Huo N."/>
            <person name="Zhu T."/>
            <person name="Wang L."/>
            <person name="Wang Y."/>
            <person name="McGuire P.E."/>
            <person name="Liu S."/>
            <person name="Long H."/>
            <person name="Ramasamy R.K."/>
            <person name="Rodriguez J.C."/>
            <person name="Van S.L."/>
            <person name="Yuan L."/>
            <person name="Wang Z."/>
            <person name="Xia Z."/>
            <person name="Xiao L."/>
            <person name="Anderson O.D."/>
            <person name="Ouyang S."/>
            <person name="Liang Y."/>
            <person name="Zimin A.V."/>
            <person name="Pertea G."/>
            <person name="Qi P."/>
            <person name="Bennetzen J.L."/>
            <person name="Dai X."/>
            <person name="Dawson M.W."/>
            <person name="Muller H.G."/>
            <person name="Kugler K."/>
            <person name="Rivarola-Duarte L."/>
            <person name="Spannagl M."/>
            <person name="Mayer K.F.X."/>
            <person name="Lu F.H."/>
            <person name="Bevan M.W."/>
            <person name="Leroy P."/>
            <person name="Li P."/>
            <person name="You F.M."/>
            <person name="Sun Q."/>
            <person name="Liu Z."/>
            <person name="Lyons E."/>
            <person name="Wicker T."/>
            <person name="Salzberg S.L."/>
            <person name="Devos K.M."/>
            <person name="Dvorak J."/>
        </authorList>
    </citation>
    <scope>NUCLEOTIDE SEQUENCE [LARGE SCALE GENOMIC DNA]</scope>
    <source>
        <strain evidence="1">cv. AL8/78</strain>
    </source>
</reference>
<evidence type="ECO:0000313" key="2">
    <source>
        <dbReference type="Proteomes" id="UP000015105"/>
    </source>
</evidence>
<proteinExistence type="predicted"/>